<dbReference type="Proteomes" id="UP001221302">
    <property type="component" value="Unassembled WGS sequence"/>
</dbReference>
<dbReference type="SUPFAM" id="SSF53756">
    <property type="entry name" value="UDP-Glycosyltransferase/glycogen phosphorylase"/>
    <property type="match status" value="1"/>
</dbReference>
<dbReference type="AlphaFoldDB" id="A0AAE3P1F7"/>
<dbReference type="PANTHER" id="PTHR46401:SF2">
    <property type="entry name" value="GLYCOSYLTRANSFERASE WBBK-RELATED"/>
    <property type="match status" value="1"/>
</dbReference>
<reference evidence="2" key="1">
    <citation type="submission" date="2023-03" db="EMBL/GenBank/DDBJ databases">
        <title>Stygiobacter electus gen. nov., sp. nov., facultatively anaerobic thermotolerant bacterium of the class Ignavibacteria from a well of Yessentuki mineral water deposit.</title>
        <authorList>
            <person name="Podosokorskaya O.A."/>
            <person name="Elcheninov A.G."/>
            <person name="Petrova N.F."/>
            <person name="Zavarzina D.G."/>
            <person name="Kublanov I.V."/>
            <person name="Merkel A.Y."/>
        </authorList>
    </citation>
    <scope>NUCLEOTIDE SEQUENCE</scope>
    <source>
        <strain evidence="2">09-Me</strain>
    </source>
</reference>
<evidence type="ECO:0008006" key="4">
    <source>
        <dbReference type="Google" id="ProtNLM"/>
    </source>
</evidence>
<evidence type="ECO:0000313" key="3">
    <source>
        <dbReference type="Proteomes" id="UP001221302"/>
    </source>
</evidence>
<gene>
    <name evidence="2" type="ORF">P0M35_07430</name>
</gene>
<dbReference type="GO" id="GO:0016757">
    <property type="term" value="F:glycosyltransferase activity"/>
    <property type="evidence" value="ECO:0007669"/>
    <property type="project" value="TreeGrafter"/>
</dbReference>
<dbReference type="GO" id="GO:0009103">
    <property type="term" value="P:lipopolysaccharide biosynthetic process"/>
    <property type="evidence" value="ECO:0007669"/>
    <property type="project" value="TreeGrafter"/>
</dbReference>
<dbReference type="EMBL" id="JARGDL010000008">
    <property type="protein sequence ID" value="MDF1611977.1"/>
    <property type="molecule type" value="Genomic_DNA"/>
</dbReference>
<accession>A0AAE3P1F7</accession>
<dbReference type="RefSeq" id="WP_321535745.1">
    <property type="nucleotide sequence ID" value="NZ_JARGDL010000008.1"/>
</dbReference>
<evidence type="ECO:0000313" key="2">
    <source>
        <dbReference type="EMBL" id="MDF1611977.1"/>
    </source>
</evidence>
<evidence type="ECO:0000256" key="1">
    <source>
        <dbReference type="ARBA" id="ARBA00022679"/>
    </source>
</evidence>
<name>A0AAE3P1F7_9BACT</name>
<keyword evidence="3" id="KW-1185">Reference proteome</keyword>
<dbReference type="PANTHER" id="PTHR46401">
    <property type="entry name" value="GLYCOSYLTRANSFERASE WBBK-RELATED"/>
    <property type="match status" value="1"/>
</dbReference>
<sequence length="433" mass="50322">MKKVLFITYYWPPAGGIAVHRNLKFVKYLREFGYEPIVHTAEGAEYPVLDKINFKDVPENLEVIKTKIWEPFNLFKFITGKKKDERIHNVFLEEEKPTLAHKFGIWIRGNIFIPDARKFWIRPSVNHLKKYLNENKVDLLFTNGPPQTNHMIAYKLKRKFAIPWHADFQDPWTQVDYFPQLMLNPISLKIHQMMEQRVFKFADKVTICSDTWKKDLESIGAKNVGVIVWGYDEDDFQNVNISLSNKFKLSHYGSLGPDRNAKILWKALSVLKKENLSFANDLEIELAGFIGHAILDEFKSLDLHENLKLLQHISRKETIEKMFSSQVLLLILNDMPNVNGRLPGKLFEYLATRRPILVIGPKESDASKIVHGVNAGLTCEFNDLENTIDTVKFLYQKFKDGTLRSNKNDISQYSNRNLTKKLAQYFDEILKGS</sequence>
<keyword evidence="1" id="KW-0808">Transferase</keyword>
<comment type="caution">
    <text evidence="2">The sequence shown here is derived from an EMBL/GenBank/DDBJ whole genome shotgun (WGS) entry which is preliminary data.</text>
</comment>
<organism evidence="2 3">
    <name type="scientific">Stygiobacter electus</name>
    <dbReference type="NCBI Taxonomy" id="3032292"/>
    <lineage>
        <taxon>Bacteria</taxon>
        <taxon>Pseudomonadati</taxon>
        <taxon>Ignavibacteriota</taxon>
        <taxon>Ignavibacteria</taxon>
        <taxon>Ignavibacteriales</taxon>
        <taxon>Melioribacteraceae</taxon>
        <taxon>Stygiobacter</taxon>
    </lineage>
</organism>
<protein>
    <recommendedName>
        <fullName evidence="4">Glycosyl transferase family 1</fullName>
    </recommendedName>
</protein>
<dbReference type="Gene3D" id="3.40.50.2000">
    <property type="entry name" value="Glycogen Phosphorylase B"/>
    <property type="match status" value="2"/>
</dbReference>
<proteinExistence type="predicted"/>